<proteinExistence type="inferred from homology"/>
<keyword evidence="9" id="KW-0456">Lyase</keyword>
<accession>A0ABM1DSF7</accession>
<evidence type="ECO:0000313" key="13">
    <source>
        <dbReference type="RefSeq" id="XP_014662878.1"/>
    </source>
</evidence>
<dbReference type="PANTHER" id="PTHR11561:SF0">
    <property type="entry name" value="PHOSPHOENOLPYRUVATE CARBOXYKINASE [GTP]-RELATED"/>
    <property type="match status" value="1"/>
</dbReference>
<dbReference type="NCBIfam" id="NF003253">
    <property type="entry name" value="PRK04210.1"/>
    <property type="match status" value="1"/>
</dbReference>
<dbReference type="InterPro" id="IPR013035">
    <property type="entry name" value="PEP_carboxykinase_C"/>
</dbReference>
<dbReference type="CDD" id="cd00819">
    <property type="entry name" value="PEPCK_GTP"/>
    <property type="match status" value="1"/>
</dbReference>
<sequence length="646" mass="73003">MAAKSHPHQVDTDVYKKGFYEVHEIVVPHLGHVPIAKGDFSRLPSKVQQWVAKKVDLCEPRCLYICDGSQNEADEIIGKLMERGSLKRLHAMDNCFIVRTDPADVARVESKTFVCTEKEHDTVPHLSEGPHTNIGQWMSPANMEVEIKKRFPGCMKGRCMYIIPFSMGPVGSKFSKIGVQLTDSNYVVLCMRIMTRVSPKIWDALGDDYFVKCLHSVGVPRPVTRPVVNHWPCNPENTMIAHFPDTWKIVSYGSGYGGNSLLGKKCFALRIASRIAKDEGWMAEHMLISGVTDPKGKEMYITGAFPSACGKTNLAMLRPNLPGWTVRCVGDDIGWLRFLDDGKLYGINPESGFFGVAPGTSMKTNPMAMLTCKTNTIFTNTADSVDGRVYWEGLEDEFEEPKDVQMTDWLGKPWKMGMKSNAAHPNSRFCTPAGQCPMIHPLWEDPNGVPISAIIFGGRRPKGVPLVFETFDWNHGVFVGACVKSETTAAAEFKGKNIMHDPMAMRPFMGYNWGDYLKHWLQFGKNPKNKLPKIFHVNWFRTDDNGKFLWPGFGDNIRVIDWILRRCRGEEDIGIKTPIGIVPKEGTINLEGLPQLDWKAMFEIPKDYWLEDMVETHNFFQAQLGTDLPEEVRQEMEKQEARLKTM</sequence>
<feature type="domain" description="Phosphoenolpyruvate carboxykinase GTP-utilising N-terminal" evidence="11">
    <location>
        <begin position="49"/>
        <end position="277"/>
    </location>
</feature>
<keyword evidence="8" id="KW-0464">Manganese</keyword>
<evidence type="ECO:0000313" key="12">
    <source>
        <dbReference type="Proteomes" id="UP000695022"/>
    </source>
</evidence>
<evidence type="ECO:0000256" key="8">
    <source>
        <dbReference type="ARBA" id="ARBA00023211"/>
    </source>
</evidence>
<dbReference type="PANTHER" id="PTHR11561">
    <property type="entry name" value="PHOSPHOENOLPYRUVATE CARBOXYKINASE"/>
    <property type="match status" value="1"/>
</dbReference>
<dbReference type="Pfam" id="PF00821">
    <property type="entry name" value="PEPCK_GTP"/>
    <property type="match status" value="1"/>
</dbReference>
<dbReference type="PIRSF" id="PIRSF001348">
    <property type="entry name" value="PEP_carboxykinase_GTP"/>
    <property type="match status" value="1"/>
</dbReference>
<evidence type="ECO:0000256" key="9">
    <source>
        <dbReference type="ARBA" id="ARBA00023239"/>
    </source>
</evidence>
<dbReference type="RefSeq" id="XP_014662878.1">
    <property type="nucleotide sequence ID" value="XM_014807392.1"/>
</dbReference>
<reference evidence="13" key="1">
    <citation type="submission" date="2025-08" db="UniProtKB">
        <authorList>
            <consortium name="RefSeq"/>
        </authorList>
    </citation>
    <scope>IDENTIFICATION</scope>
</reference>
<comment type="cofactor">
    <cofactor evidence="1">
        <name>Mn(2+)</name>
        <dbReference type="ChEBI" id="CHEBI:29035"/>
    </cofactor>
</comment>
<evidence type="ECO:0000256" key="3">
    <source>
        <dbReference type="ARBA" id="ARBA00012306"/>
    </source>
</evidence>
<dbReference type="PROSITE" id="PS00505">
    <property type="entry name" value="PEPCK_GTP"/>
    <property type="match status" value="1"/>
</dbReference>
<evidence type="ECO:0000259" key="10">
    <source>
        <dbReference type="Pfam" id="PF00821"/>
    </source>
</evidence>
<evidence type="ECO:0000256" key="5">
    <source>
        <dbReference type="ARBA" id="ARBA00022741"/>
    </source>
</evidence>
<dbReference type="SUPFAM" id="SSF53795">
    <property type="entry name" value="PEP carboxykinase-like"/>
    <property type="match status" value="1"/>
</dbReference>
<keyword evidence="4" id="KW-0479">Metal-binding</keyword>
<keyword evidence="7" id="KW-0342">GTP-binding</keyword>
<evidence type="ECO:0000256" key="7">
    <source>
        <dbReference type="ARBA" id="ARBA00023134"/>
    </source>
</evidence>
<dbReference type="EC" id="4.1.1.32" evidence="3"/>
<protein>
    <recommendedName>
        <fullName evidence="3">phosphoenolpyruvate carboxykinase (GTP)</fullName>
        <ecNumber evidence="3">4.1.1.32</ecNumber>
    </recommendedName>
</protein>
<dbReference type="InterPro" id="IPR035078">
    <property type="entry name" value="PEP_carboxykinase_GTP_N"/>
</dbReference>
<dbReference type="HAMAP" id="MF_00452">
    <property type="entry name" value="PEPCK_GTP"/>
    <property type="match status" value="1"/>
</dbReference>
<dbReference type="Gene3D" id="3.90.228.20">
    <property type="match status" value="1"/>
</dbReference>
<dbReference type="GeneID" id="106805693"/>
<keyword evidence="12" id="KW-1185">Reference proteome</keyword>
<dbReference type="SUPFAM" id="SSF68923">
    <property type="entry name" value="PEP carboxykinase N-terminal domain"/>
    <property type="match status" value="1"/>
</dbReference>
<feature type="domain" description="Phosphoenolpyruvate carboxykinase C-terminal P-loop" evidence="10">
    <location>
        <begin position="281"/>
        <end position="642"/>
    </location>
</feature>
<gene>
    <name evidence="13" type="primary">LOC106805693</name>
</gene>
<dbReference type="Gene3D" id="2.170.8.10">
    <property type="entry name" value="Phosphoenolpyruvate Carboxykinase, domain 2"/>
    <property type="match status" value="1"/>
</dbReference>
<evidence type="ECO:0000256" key="6">
    <source>
        <dbReference type="ARBA" id="ARBA00022793"/>
    </source>
</evidence>
<dbReference type="Pfam" id="PF17297">
    <property type="entry name" value="PEPCK_N"/>
    <property type="match status" value="1"/>
</dbReference>
<dbReference type="Gene3D" id="3.40.449.10">
    <property type="entry name" value="Phosphoenolpyruvate Carboxykinase, domain 1"/>
    <property type="match status" value="1"/>
</dbReference>
<dbReference type="Proteomes" id="UP000695022">
    <property type="component" value="Unplaced"/>
</dbReference>
<evidence type="ECO:0000259" key="11">
    <source>
        <dbReference type="Pfam" id="PF17297"/>
    </source>
</evidence>
<dbReference type="InterPro" id="IPR008209">
    <property type="entry name" value="PEP_carboxykinase_GTP"/>
</dbReference>
<keyword evidence="5" id="KW-0547">Nucleotide-binding</keyword>
<dbReference type="InterPro" id="IPR018091">
    <property type="entry name" value="PEP_carboxykin_GTP_CS"/>
</dbReference>
<dbReference type="InterPro" id="IPR008210">
    <property type="entry name" value="PEP_carboxykinase_N"/>
</dbReference>
<comment type="similarity">
    <text evidence="2">Belongs to the phosphoenolpyruvate carboxykinase [GTP] family.</text>
</comment>
<evidence type="ECO:0000256" key="1">
    <source>
        <dbReference type="ARBA" id="ARBA00001936"/>
    </source>
</evidence>
<name>A0ABM1DSF7_PRICU</name>
<organism evidence="12 13">
    <name type="scientific">Priapulus caudatus</name>
    <name type="common">Priapulid worm</name>
    <dbReference type="NCBI Taxonomy" id="37621"/>
    <lineage>
        <taxon>Eukaryota</taxon>
        <taxon>Metazoa</taxon>
        <taxon>Ecdysozoa</taxon>
        <taxon>Scalidophora</taxon>
        <taxon>Priapulida</taxon>
        <taxon>Priapulimorpha</taxon>
        <taxon>Priapulimorphida</taxon>
        <taxon>Priapulidae</taxon>
        <taxon>Priapulus</taxon>
    </lineage>
</organism>
<evidence type="ECO:0000256" key="4">
    <source>
        <dbReference type="ARBA" id="ARBA00022723"/>
    </source>
</evidence>
<keyword evidence="6" id="KW-0210">Decarboxylase</keyword>
<evidence type="ECO:0000256" key="2">
    <source>
        <dbReference type="ARBA" id="ARBA00005796"/>
    </source>
</evidence>
<dbReference type="InterPro" id="IPR035077">
    <property type="entry name" value="PEP_carboxykinase_GTP_C"/>
</dbReference>